<dbReference type="Gene3D" id="3.40.190.10">
    <property type="entry name" value="Periplasmic binding protein-like II"/>
    <property type="match status" value="1"/>
</dbReference>
<reference evidence="1" key="1">
    <citation type="submission" date="2020-05" db="EMBL/GenBank/DDBJ databases">
        <authorList>
            <person name="Chiriac C."/>
            <person name="Salcher M."/>
            <person name="Ghai R."/>
            <person name="Kavagutti S V."/>
        </authorList>
    </citation>
    <scope>NUCLEOTIDE SEQUENCE</scope>
</reference>
<name>A0A6J6TH95_9ZZZZ</name>
<dbReference type="EMBL" id="CAEZYY010000007">
    <property type="protein sequence ID" value="CAB4746751.1"/>
    <property type="molecule type" value="Genomic_DNA"/>
</dbReference>
<accession>A0A6J6TH95</accession>
<evidence type="ECO:0000313" key="1">
    <source>
        <dbReference type="EMBL" id="CAB4746751.1"/>
    </source>
</evidence>
<proteinExistence type="predicted"/>
<protein>
    <submittedName>
        <fullName evidence="1">Unannotated protein</fullName>
    </submittedName>
</protein>
<organism evidence="1">
    <name type="scientific">freshwater metagenome</name>
    <dbReference type="NCBI Taxonomy" id="449393"/>
    <lineage>
        <taxon>unclassified sequences</taxon>
        <taxon>metagenomes</taxon>
        <taxon>ecological metagenomes</taxon>
    </lineage>
</organism>
<dbReference type="PROSITE" id="PS51318">
    <property type="entry name" value="TAT"/>
    <property type="match status" value="1"/>
</dbReference>
<gene>
    <name evidence="1" type="ORF">UFOPK2806_00756</name>
</gene>
<dbReference type="InterPro" id="IPR006311">
    <property type="entry name" value="TAT_signal"/>
</dbReference>
<dbReference type="AlphaFoldDB" id="A0A6J6TH95"/>
<sequence>MATPWPAGSPVKRRGVLGAAALAVSAGLTLAATAGGITASFATGSPVPGSQGTDTALPNTASRVTVSGRGRFSSLRISVNQTEKLANQAVSITWTGGEPTVQGPGRFAANFMQIFQCWGDDDAAIPDNPGPPPEQCVQGAVGGNYNGPPAGVYPNVLATSRVIFRSDWAGYDPTVGFTDSRTTNVWRPFRSVTGDVVNVHANPNFNPAIVGGNYWLNSYFNEITTNEIAGATTDAQGNGADLFQLNTGNQSTGLGCGQRVQPVEGGGKKVPQCWIVVVPRGTAAEENAGTPFGGARPEQFGVATSPLSPLVWANRIAIPLSFNPVDSPCDIRKQDRRIAGSEVALTAIGSWQPALCTGGGLPPFSYATIGDDAARGQLANPVEGSPGLVVVSRPLASGTYDTTKPIVYAPLTASGLVVGFNVERVPKVDAPQEEQELAGVRVATMKLTPRLIAKLLTQSYVRSVAINGEIPSFSWLADNALHLGTDPDFLQFNPEFALLQNSSPRNFSGMQLPSGPSDAAKQLWNYVLDDPEAKSWLSGVPDPWGMKVNPVYAADVVLNPSGVAFGEPVPNSFPKSDPYCYQAPSLGSVVPAPLCGTEWLPYTGGLMNGAQITRAAADGARVEFNIYAATPADAWKREGPQLAGYRSMLTLTDTPSAFQYGLQTAWLSRPGDNGESRRFIAPTNDALVAGVAAMAPGEEPTFLEPKLSTPAPDAYPLTTLTYAAISPLAISTAARADYAAFLKYAAEQGQQAGLALGDLPPGYVPLSETLKAQATEAAAKVLSMRAPPGGGGGGFFTTTIPETLDSTVPDTSIPTSSTAAAIGTSVPETSLALGGAERPLTPGTSLGSSRLTALVLLALLVGSGLAAALTSRETLIPAVRRRLPSRWVEQ</sequence>